<organism evidence="2">
    <name type="scientific">Micrurus lemniscatus lemniscatus</name>
    <dbReference type="NCBI Taxonomy" id="129467"/>
    <lineage>
        <taxon>Eukaryota</taxon>
        <taxon>Metazoa</taxon>
        <taxon>Chordata</taxon>
        <taxon>Craniata</taxon>
        <taxon>Vertebrata</taxon>
        <taxon>Euteleostomi</taxon>
        <taxon>Lepidosauria</taxon>
        <taxon>Squamata</taxon>
        <taxon>Bifurcata</taxon>
        <taxon>Unidentata</taxon>
        <taxon>Episquamata</taxon>
        <taxon>Toxicofera</taxon>
        <taxon>Serpentes</taxon>
        <taxon>Colubroidea</taxon>
        <taxon>Elapidae</taxon>
        <taxon>Elapinae</taxon>
        <taxon>Micrurus</taxon>
    </lineage>
</organism>
<name>A0A2D4HGB7_MICLE</name>
<feature type="compositionally biased region" description="Polar residues" evidence="1">
    <location>
        <begin position="163"/>
        <end position="178"/>
    </location>
</feature>
<accession>A0A2D4HGB7</accession>
<dbReference type="EMBL" id="IACK01030842">
    <property type="protein sequence ID" value="LAA71002.1"/>
    <property type="molecule type" value="Transcribed_RNA"/>
</dbReference>
<dbReference type="Gene3D" id="3.50.30.30">
    <property type="match status" value="1"/>
</dbReference>
<protein>
    <submittedName>
        <fullName evidence="2">Uncharacterized protein</fullName>
    </submittedName>
</protein>
<sequence length="199" mass="22362">MEILMEKIRFYLDDNEGSSSDTAPLFQMAGDGKNTDDITIPMLFLFNKEGNIILDAIQSYEGVEVLLSDKAKDRDLEMETVDQMSTDNDSHNQKMEEISADLNLVSPVSEGEVDKSSFAESDSNGFSQINQDSCTPEFQETSSSSQAAEQDNHPQEQSKIETDSSPNNNWSNKDQSMESILADWNEDIEAFEMMEKDEL</sequence>
<proteinExistence type="predicted"/>
<evidence type="ECO:0000256" key="1">
    <source>
        <dbReference type="SAM" id="MobiDB-lite"/>
    </source>
</evidence>
<evidence type="ECO:0000313" key="2">
    <source>
        <dbReference type="EMBL" id="LAA71002.1"/>
    </source>
</evidence>
<feature type="compositionally biased region" description="Basic and acidic residues" evidence="1">
    <location>
        <begin position="150"/>
        <end position="162"/>
    </location>
</feature>
<feature type="compositionally biased region" description="Basic and acidic residues" evidence="1">
    <location>
        <begin position="88"/>
        <end position="97"/>
    </location>
</feature>
<reference evidence="2" key="2">
    <citation type="submission" date="2017-11" db="EMBL/GenBank/DDBJ databases">
        <title>Coralsnake Venomics: Analyses of Venom Gland Transcriptomes and Proteomes of Six Brazilian Taxa.</title>
        <authorList>
            <person name="Aird S.D."/>
            <person name="Jorge da Silva N."/>
            <person name="Qiu L."/>
            <person name="Villar-Briones A."/>
            <person name="Aparecida-Saddi V."/>
            <person name="Campos-Telles M.P."/>
            <person name="Grau M."/>
            <person name="Mikheyev A.S."/>
        </authorList>
    </citation>
    <scope>NUCLEOTIDE SEQUENCE</scope>
    <source>
        <tissue evidence="2">Venom_gland</tissue>
    </source>
</reference>
<reference evidence="2" key="1">
    <citation type="submission" date="2017-07" db="EMBL/GenBank/DDBJ databases">
        <authorList>
            <person name="Mikheyev A."/>
            <person name="Grau M."/>
        </authorList>
    </citation>
    <scope>NUCLEOTIDE SEQUENCE</scope>
    <source>
        <tissue evidence="2">Venom_gland</tissue>
    </source>
</reference>
<feature type="compositionally biased region" description="Polar residues" evidence="1">
    <location>
        <begin position="118"/>
        <end position="149"/>
    </location>
</feature>
<dbReference type="AlphaFoldDB" id="A0A2D4HGB7"/>
<feature type="region of interest" description="Disordered" evidence="1">
    <location>
        <begin position="82"/>
        <end position="184"/>
    </location>
</feature>